<accession>A0ABW3PPT8</accession>
<dbReference type="PROSITE" id="PS50893">
    <property type="entry name" value="ABC_TRANSPORTER_2"/>
    <property type="match status" value="1"/>
</dbReference>
<evidence type="ECO:0000256" key="4">
    <source>
        <dbReference type="ARBA" id="ARBA00022840"/>
    </source>
</evidence>
<organism evidence="6 7">
    <name type="scientific">Paenibacillus provencensis</name>
    <dbReference type="NCBI Taxonomy" id="441151"/>
    <lineage>
        <taxon>Bacteria</taxon>
        <taxon>Bacillati</taxon>
        <taxon>Bacillota</taxon>
        <taxon>Bacilli</taxon>
        <taxon>Bacillales</taxon>
        <taxon>Paenibacillaceae</taxon>
        <taxon>Paenibacillus</taxon>
    </lineage>
</organism>
<sequence>MLTINQVTKKFGAFTALEEISCELANGVYGLLAPNGAGKTTLIKMLTTLLFPTKGEILYGGEDIVQMGERYRDVLGYLPQQFGYYKNDTPVQYLHYIAALKGMERAQAAVKINELLSLVALESVKNKKMKKFSGGMIQRVGIAQAMLNDPEILILDEPTAGLDPKERVRFRNLLTRLARDRIIILSTHIVSDVELIANEILMIKDRRLLYKESVESLCGRLEGKVYETELSYEEAEALKDRYLILSEKQELGRLKVRFLYEAGEPDIVSSKVVPSLEDVFIYTYQDEVNLAGDEVYVGH</sequence>
<dbReference type="InterPro" id="IPR003439">
    <property type="entry name" value="ABC_transporter-like_ATP-bd"/>
</dbReference>
<dbReference type="PROSITE" id="PS00211">
    <property type="entry name" value="ABC_TRANSPORTER_1"/>
    <property type="match status" value="1"/>
</dbReference>
<evidence type="ECO:0000256" key="3">
    <source>
        <dbReference type="ARBA" id="ARBA00022741"/>
    </source>
</evidence>
<dbReference type="PANTHER" id="PTHR43335">
    <property type="entry name" value="ABC TRANSPORTER, ATP-BINDING PROTEIN"/>
    <property type="match status" value="1"/>
</dbReference>
<dbReference type="SMART" id="SM00382">
    <property type="entry name" value="AAA"/>
    <property type="match status" value="1"/>
</dbReference>
<keyword evidence="4 6" id="KW-0067">ATP-binding</keyword>
<dbReference type="PANTHER" id="PTHR43335:SF2">
    <property type="entry name" value="ABC TRANSPORTER, ATP-BINDING PROTEIN"/>
    <property type="match status" value="1"/>
</dbReference>
<evidence type="ECO:0000313" key="7">
    <source>
        <dbReference type="Proteomes" id="UP001597169"/>
    </source>
</evidence>
<dbReference type="EMBL" id="JBHTKX010000001">
    <property type="protein sequence ID" value="MFD1127357.1"/>
    <property type="molecule type" value="Genomic_DNA"/>
</dbReference>
<name>A0ABW3PPT8_9BACL</name>
<dbReference type="RefSeq" id="WP_251581304.1">
    <property type="nucleotide sequence ID" value="NZ_JBHTKX010000001.1"/>
</dbReference>
<keyword evidence="3" id="KW-0547">Nucleotide-binding</keyword>
<feature type="domain" description="ABC transporter" evidence="5">
    <location>
        <begin position="2"/>
        <end position="230"/>
    </location>
</feature>
<gene>
    <name evidence="6" type="ORF">ACFQ3J_04100</name>
</gene>
<comment type="caution">
    <text evidence="6">The sequence shown here is derived from an EMBL/GenBank/DDBJ whole genome shotgun (WGS) entry which is preliminary data.</text>
</comment>
<dbReference type="Gene3D" id="3.40.50.300">
    <property type="entry name" value="P-loop containing nucleotide triphosphate hydrolases"/>
    <property type="match status" value="1"/>
</dbReference>
<dbReference type="Proteomes" id="UP001597169">
    <property type="component" value="Unassembled WGS sequence"/>
</dbReference>
<reference evidence="7" key="1">
    <citation type="journal article" date="2019" name="Int. J. Syst. Evol. Microbiol.">
        <title>The Global Catalogue of Microorganisms (GCM) 10K type strain sequencing project: providing services to taxonomists for standard genome sequencing and annotation.</title>
        <authorList>
            <consortium name="The Broad Institute Genomics Platform"/>
            <consortium name="The Broad Institute Genome Sequencing Center for Infectious Disease"/>
            <person name="Wu L."/>
            <person name="Ma J."/>
        </authorList>
    </citation>
    <scope>NUCLEOTIDE SEQUENCE [LARGE SCALE GENOMIC DNA]</scope>
    <source>
        <strain evidence="7">CCUG 53519</strain>
    </source>
</reference>
<dbReference type="SUPFAM" id="SSF52540">
    <property type="entry name" value="P-loop containing nucleoside triphosphate hydrolases"/>
    <property type="match status" value="1"/>
</dbReference>
<dbReference type="CDD" id="cd03264">
    <property type="entry name" value="ABC_drug_resistance_like"/>
    <property type="match status" value="1"/>
</dbReference>
<evidence type="ECO:0000259" key="5">
    <source>
        <dbReference type="PROSITE" id="PS50893"/>
    </source>
</evidence>
<dbReference type="InterPro" id="IPR017871">
    <property type="entry name" value="ABC_transporter-like_CS"/>
</dbReference>
<dbReference type="GO" id="GO:0005524">
    <property type="term" value="F:ATP binding"/>
    <property type="evidence" value="ECO:0007669"/>
    <property type="project" value="UniProtKB-KW"/>
</dbReference>
<keyword evidence="2" id="KW-0813">Transport</keyword>
<protein>
    <submittedName>
        <fullName evidence="6">ABC transporter ATP-binding protein</fullName>
    </submittedName>
</protein>
<evidence type="ECO:0000256" key="2">
    <source>
        <dbReference type="ARBA" id="ARBA00022448"/>
    </source>
</evidence>
<dbReference type="Pfam" id="PF00005">
    <property type="entry name" value="ABC_tran"/>
    <property type="match status" value="1"/>
</dbReference>
<evidence type="ECO:0000256" key="1">
    <source>
        <dbReference type="ARBA" id="ARBA00005417"/>
    </source>
</evidence>
<dbReference type="InterPro" id="IPR027417">
    <property type="entry name" value="P-loop_NTPase"/>
</dbReference>
<comment type="similarity">
    <text evidence="1">Belongs to the ABC transporter superfamily.</text>
</comment>
<keyword evidence="7" id="KW-1185">Reference proteome</keyword>
<dbReference type="InterPro" id="IPR003593">
    <property type="entry name" value="AAA+_ATPase"/>
</dbReference>
<proteinExistence type="inferred from homology"/>
<evidence type="ECO:0000313" key="6">
    <source>
        <dbReference type="EMBL" id="MFD1127357.1"/>
    </source>
</evidence>